<reference evidence="2 3" key="1">
    <citation type="submission" date="2024-06" db="EMBL/GenBank/DDBJ databases">
        <title>Genomic Encyclopedia of Type Strains, Phase IV (KMG-IV): sequencing the most valuable type-strain genomes for metagenomic binning, comparative biology and taxonomic classification.</title>
        <authorList>
            <person name="Goeker M."/>
        </authorList>
    </citation>
    <scope>NUCLEOTIDE SEQUENCE [LARGE SCALE GENOMIC DNA]</scope>
    <source>
        <strain evidence="2 3">DSM 29780</strain>
    </source>
</reference>
<dbReference type="InterPro" id="IPR029068">
    <property type="entry name" value="Glyas_Bleomycin-R_OHBP_Dase"/>
</dbReference>
<dbReference type="PROSITE" id="PS51819">
    <property type="entry name" value="VOC"/>
    <property type="match status" value="1"/>
</dbReference>
<dbReference type="EMBL" id="JBEPMB010000007">
    <property type="protein sequence ID" value="MET3615438.1"/>
    <property type="molecule type" value="Genomic_DNA"/>
</dbReference>
<sequence length="153" mass="16961">MTADNGRPPKGGFASLVPELLVEDIEESLRFWMDGLGFTIAYQRPEAKFVYLERPEGAQIMLCQRHGGWETGPMEAPFGRGAMFQVHVDSTEPIQKALEALGIALHAGPREVWRQWGDREGGNREIFVLDPNGYLIMMTETLGERPLGTSSAG</sequence>
<evidence type="ECO:0000259" key="1">
    <source>
        <dbReference type="PROSITE" id="PS51819"/>
    </source>
</evidence>
<keyword evidence="3" id="KW-1185">Reference proteome</keyword>
<gene>
    <name evidence="2" type="ORF">ABID16_003782</name>
</gene>
<dbReference type="Proteomes" id="UP001549047">
    <property type="component" value="Unassembled WGS sequence"/>
</dbReference>
<accession>A0ABV2J494</accession>
<organism evidence="2 3">
    <name type="scientific">Rhizobium aquaticum</name>
    <dbReference type="NCBI Taxonomy" id="1549636"/>
    <lineage>
        <taxon>Bacteria</taxon>
        <taxon>Pseudomonadati</taxon>
        <taxon>Pseudomonadota</taxon>
        <taxon>Alphaproteobacteria</taxon>
        <taxon>Hyphomicrobiales</taxon>
        <taxon>Rhizobiaceae</taxon>
        <taxon>Rhizobium/Agrobacterium group</taxon>
        <taxon>Rhizobium</taxon>
    </lineage>
</organism>
<evidence type="ECO:0000313" key="3">
    <source>
        <dbReference type="Proteomes" id="UP001549047"/>
    </source>
</evidence>
<dbReference type="Gene3D" id="3.10.180.10">
    <property type="entry name" value="2,3-Dihydroxybiphenyl 1,2-Dioxygenase, domain 1"/>
    <property type="match status" value="1"/>
</dbReference>
<dbReference type="SUPFAM" id="SSF54593">
    <property type="entry name" value="Glyoxalase/Bleomycin resistance protein/Dihydroxybiphenyl dioxygenase"/>
    <property type="match status" value="1"/>
</dbReference>
<feature type="domain" description="VOC" evidence="1">
    <location>
        <begin position="12"/>
        <end position="141"/>
    </location>
</feature>
<protein>
    <submittedName>
        <fullName evidence="2">Catechol 2,3-dioxygenase-like lactoylglutathione lyase family enzyme</fullName>
    </submittedName>
</protein>
<dbReference type="InterPro" id="IPR037523">
    <property type="entry name" value="VOC_core"/>
</dbReference>
<evidence type="ECO:0000313" key="2">
    <source>
        <dbReference type="EMBL" id="MET3615438.1"/>
    </source>
</evidence>
<comment type="caution">
    <text evidence="2">The sequence shown here is derived from an EMBL/GenBank/DDBJ whole genome shotgun (WGS) entry which is preliminary data.</text>
</comment>
<name>A0ABV2J494_9HYPH</name>
<dbReference type="RefSeq" id="WP_354557911.1">
    <property type="nucleotide sequence ID" value="NZ_JBEPMB010000007.1"/>
</dbReference>
<dbReference type="InterPro" id="IPR004360">
    <property type="entry name" value="Glyas_Fos-R_dOase_dom"/>
</dbReference>
<proteinExistence type="predicted"/>
<dbReference type="Pfam" id="PF00903">
    <property type="entry name" value="Glyoxalase"/>
    <property type="match status" value="1"/>
</dbReference>